<protein>
    <submittedName>
        <fullName evidence="2">Uncharacterized protein</fullName>
    </submittedName>
</protein>
<feature type="region of interest" description="Disordered" evidence="1">
    <location>
        <begin position="1"/>
        <end position="41"/>
    </location>
</feature>
<gene>
    <name evidence="2" type="ORF">BECKFW1821B_GA0114236_100263</name>
</gene>
<evidence type="ECO:0000256" key="1">
    <source>
        <dbReference type="SAM" id="MobiDB-lite"/>
    </source>
</evidence>
<evidence type="ECO:0000313" key="2">
    <source>
        <dbReference type="EMBL" id="VFJ47442.1"/>
    </source>
</evidence>
<dbReference type="AlphaFoldDB" id="A0A450S6C8"/>
<name>A0A450S6C8_9GAMM</name>
<proteinExistence type="predicted"/>
<sequence>MNGNIRRFGHGLTGRPGDMMAGMGSGPERVPRNRKSGGVRA</sequence>
<feature type="compositionally biased region" description="Basic residues" evidence="1">
    <location>
        <begin position="32"/>
        <end position="41"/>
    </location>
</feature>
<dbReference type="EMBL" id="CAADFD010000002">
    <property type="protein sequence ID" value="VFJ47442.1"/>
    <property type="molecule type" value="Genomic_DNA"/>
</dbReference>
<reference evidence="2" key="1">
    <citation type="submission" date="2019-02" db="EMBL/GenBank/DDBJ databases">
        <authorList>
            <person name="Gruber-Vodicka R. H."/>
            <person name="Seah K. B. B."/>
        </authorList>
    </citation>
    <scope>NUCLEOTIDE SEQUENCE</scope>
    <source>
        <strain evidence="2">BECK_BZ106</strain>
    </source>
</reference>
<organism evidence="2">
    <name type="scientific">Candidatus Kentrum sp. FW</name>
    <dbReference type="NCBI Taxonomy" id="2126338"/>
    <lineage>
        <taxon>Bacteria</taxon>
        <taxon>Pseudomonadati</taxon>
        <taxon>Pseudomonadota</taxon>
        <taxon>Gammaproteobacteria</taxon>
        <taxon>Candidatus Kentrum</taxon>
    </lineage>
</organism>
<accession>A0A450S6C8</accession>